<proteinExistence type="predicted"/>
<organism evidence="2 3">
    <name type="scientific">Acidovorax benzenivorans</name>
    <dbReference type="NCBI Taxonomy" id="2987520"/>
    <lineage>
        <taxon>Bacteria</taxon>
        <taxon>Pseudomonadati</taxon>
        <taxon>Pseudomonadota</taxon>
        <taxon>Betaproteobacteria</taxon>
        <taxon>Burkholderiales</taxon>
        <taxon>Comamonadaceae</taxon>
        <taxon>Acidovorax</taxon>
    </lineage>
</organism>
<gene>
    <name evidence="2" type="ORF">OIN59_01935</name>
</gene>
<reference evidence="2" key="1">
    <citation type="submission" date="2022-10" db="EMBL/GenBank/DDBJ databases">
        <title>Description of microaerobic benzene degrading bacteria.</title>
        <authorList>
            <person name="Bedics A."/>
            <person name="Tancsics A."/>
            <person name="Banerjee S."/>
        </authorList>
    </citation>
    <scope>NUCLEOTIDE SEQUENCE</scope>
    <source>
        <strain evidence="2">D2M1</strain>
    </source>
</reference>
<comment type="caution">
    <text evidence="2">The sequence shown here is derived from an EMBL/GenBank/DDBJ whole genome shotgun (WGS) entry which is preliminary data.</text>
</comment>
<accession>A0ABT5RR57</accession>
<dbReference type="RefSeq" id="WP_274106594.1">
    <property type="nucleotide sequence ID" value="NZ_JAPCKI010000001.1"/>
</dbReference>
<name>A0ABT5RR57_9BURK</name>
<dbReference type="EMBL" id="JAPCKI010000001">
    <property type="protein sequence ID" value="MDD2176171.1"/>
    <property type="molecule type" value="Genomic_DNA"/>
</dbReference>
<protein>
    <recommendedName>
        <fullName evidence="4">Lipocalin-like domain-containing protein</fullName>
    </recommendedName>
</protein>
<dbReference type="Proteomes" id="UP001148932">
    <property type="component" value="Unassembled WGS sequence"/>
</dbReference>
<keyword evidence="1" id="KW-0732">Signal</keyword>
<evidence type="ECO:0000313" key="2">
    <source>
        <dbReference type="EMBL" id="MDD2176171.1"/>
    </source>
</evidence>
<sequence length="238" mass="23182">MQKNLSLTLSILLASALTACGGGGGGDGASESSPSAQVQGRWTTAAGSASAYTAIGLPSSNASATVWLLANDASRLVKLTAQDSGALAGKAYALGQNTAATSVSGQWSTSASKSLSLTGLPVGGLTLAQIDALTTSAVQADVAGAWKATVGSNAQSVNWTVAASGAVSGNSTTGCTYTGTLGAMANASAYTAAVKETCSDGASTQFNGVATLNTAKNALSMVTTSADETMGAALFFSK</sequence>
<feature type="chain" id="PRO_5046664852" description="Lipocalin-like domain-containing protein" evidence="1">
    <location>
        <begin position="20"/>
        <end position="238"/>
    </location>
</feature>
<keyword evidence="3" id="KW-1185">Reference proteome</keyword>
<evidence type="ECO:0000256" key="1">
    <source>
        <dbReference type="SAM" id="SignalP"/>
    </source>
</evidence>
<evidence type="ECO:0000313" key="3">
    <source>
        <dbReference type="Proteomes" id="UP001148932"/>
    </source>
</evidence>
<feature type="signal peptide" evidence="1">
    <location>
        <begin position="1"/>
        <end position="19"/>
    </location>
</feature>
<dbReference type="PROSITE" id="PS51257">
    <property type="entry name" value="PROKAR_LIPOPROTEIN"/>
    <property type="match status" value="1"/>
</dbReference>
<evidence type="ECO:0008006" key="4">
    <source>
        <dbReference type="Google" id="ProtNLM"/>
    </source>
</evidence>